<organism evidence="6">
    <name type="scientific">Arabidopsis lyrata subsp. lyrata</name>
    <name type="common">Lyre-leaved rock-cress</name>
    <dbReference type="NCBI Taxonomy" id="81972"/>
    <lineage>
        <taxon>Eukaryota</taxon>
        <taxon>Viridiplantae</taxon>
        <taxon>Streptophyta</taxon>
        <taxon>Embryophyta</taxon>
        <taxon>Tracheophyta</taxon>
        <taxon>Spermatophyta</taxon>
        <taxon>Magnoliopsida</taxon>
        <taxon>eudicotyledons</taxon>
        <taxon>Gunneridae</taxon>
        <taxon>Pentapetalae</taxon>
        <taxon>rosids</taxon>
        <taxon>malvids</taxon>
        <taxon>Brassicales</taxon>
        <taxon>Brassicaceae</taxon>
        <taxon>Camelineae</taxon>
        <taxon>Arabidopsis</taxon>
    </lineage>
</organism>
<dbReference type="InterPro" id="IPR035897">
    <property type="entry name" value="Toll_tir_struct_dom_sf"/>
</dbReference>
<dbReference type="EMBL" id="GL348719">
    <property type="protein sequence ID" value="EFH46602.1"/>
    <property type="molecule type" value="Genomic_DNA"/>
</dbReference>
<dbReference type="InterPro" id="IPR036390">
    <property type="entry name" value="WH_DNA-bd_sf"/>
</dbReference>
<evidence type="ECO:0000256" key="3">
    <source>
        <dbReference type="ARBA" id="ARBA00022821"/>
    </source>
</evidence>
<dbReference type="Gene3D" id="3.40.50.300">
    <property type="entry name" value="P-loop containing nucleotide triphosphate hydrolases"/>
    <property type="match status" value="1"/>
</dbReference>
<dbReference type="Pfam" id="PF00931">
    <property type="entry name" value="NB-ARC"/>
    <property type="match status" value="1"/>
</dbReference>
<dbReference type="SUPFAM" id="SSF52540">
    <property type="entry name" value="P-loop containing nucleoside triphosphate hydrolases"/>
    <property type="match status" value="1"/>
</dbReference>
<dbReference type="HOGENOM" id="CLU_001561_0_2_1"/>
<dbReference type="InterPro" id="IPR027417">
    <property type="entry name" value="P-loop_NTPase"/>
</dbReference>
<dbReference type="PANTHER" id="PTHR11017:SF388">
    <property type="entry name" value="TIR DOMAIN-CONTAINING PROTEIN"/>
    <property type="match status" value="1"/>
</dbReference>
<evidence type="ECO:0000313" key="5">
    <source>
        <dbReference type="EMBL" id="EFH46602.1"/>
    </source>
</evidence>
<dbReference type="Gene3D" id="3.80.10.10">
    <property type="entry name" value="Ribonuclease Inhibitor"/>
    <property type="match status" value="2"/>
</dbReference>
<dbReference type="PANTHER" id="PTHR11017">
    <property type="entry name" value="LEUCINE-RICH REPEAT-CONTAINING PROTEIN"/>
    <property type="match status" value="1"/>
</dbReference>
<protein>
    <submittedName>
        <fullName evidence="5">Predicted protein</fullName>
    </submittedName>
</protein>
<dbReference type="InterPro" id="IPR032675">
    <property type="entry name" value="LRR_dom_sf"/>
</dbReference>
<dbReference type="Pfam" id="PF23282">
    <property type="entry name" value="WHD_ROQ1"/>
    <property type="match status" value="1"/>
</dbReference>
<dbReference type="InterPro" id="IPR055414">
    <property type="entry name" value="LRR_R13L4/SHOC2-like"/>
</dbReference>
<gene>
    <name evidence="5" type="ORF">ARALYDRAFT_658898</name>
</gene>
<dbReference type="GO" id="GO:0007165">
    <property type="term" value="P:signal transduction"/>
    <property type="evidence" value="ECO:0007669"/>
    <property type="project" value="InterPro"/>
</dbReference>
<dbReference type="Pfam" id="PF01582">
    <property type="entry name" value="TIR"/>
    <property type="match status" value="1"/>
</dbReference>
<dbReference type="InterPro" id="IPR002182">
    <property type="entry name" value="NB-ARC"/>
</dbReference>
<feature type="domain" description="TIR" evidence="4">
    <location>
        <begin position="1"/>
        <end position="83"/>
    </location>
</feature>
<dbReference type="SUPFAM" id="SSF52058">
    <property type="entry name" value="L domain-like"/>
    <property type="match status" value="1"/>
</dbReference>
<keyword evidence="2" id="KW-0677">Repeat</keyword>
<proteinExistence type="predicted"/>
<keyword evidence="6" id="KW-1185">Reference proteome</keyword>
<dbReference type="eggNOG" id="ENOG502R41B">
    <property type="taxonomic scope" value="Eukaryota"/>
</dbReference>
<dbReference type="Pfam" id="PF23598">
    <property type="entry name" value="LRR_14"/>
    <property type="match status" value="1"/>
</dbReference>
<dbReference type="Proteomes" id="UP000008694">
    <property type="component" value="Unassembled WGS sequence"/>
</dbReference>
<dbReference type="Gene3D" id="1.10.8.430">
    <property type="entry name" value="Helical domain of apoptotic protease-activating factors"/>
    <property type="match status" value="1"/>
</dbReference>
<dbReference type="InterPro" id="IPR044974">
    <property type="entry name" value="Disease_R_plants"/>
</dbReference>
<dbReference type="InterPro" id="IPR042197">
    <property type="entry name" value="Apaf_helical"/>
</dbReference>
<keyword evidence="1" id="KW-0433">Leucine-rich repeat</keyword>
<dbReference type="GO" id="GO:0051707">
    <property type="term" value="P:response to other organism"/>
    <property type="evidence" value="ECO:0007669"/>
    <property type="project" value="UniProtKB-ARBA"/>
</dbReference>
<dbReference type="AlphaFoldDB" id="D7MH87"/>
<dbReference type="OrthoDB" id="283575at2759"/>
<dbReference type="Gene3D" id="3.40.50.10140">
    <property type="entry name" value="Toll/interleukin-1 receptor homology (TIR) domain"/>
    <property type="match status" value="1"/>
</dbReference>
<dbReference type="InterPro" id="IPR058192">
    <property type="entry name" value="WHD_ROQ1-like"/>
</dbReference>
<evidence type="ECO:0000256" key="1">
    <source>
        <dbReference type="ARBA" id="ARBA00022614"/>
    </source>
</evidence>
<evidence type="ECO:0000313" key="6">
    <source>
        <dbReference type="Proteomes" id="UP000008694"/>
    </source>
</evidence>
<dbReference type="InterPro" id="IPR000157">
    <property type="entry name" value="TIR_dom"/>
</dbReference>
<name>D7MH87_ARALL</name>
<dbReference type="InterPro" id="IPR011713">
    <property type="entry name" value="Leu-rich_rpt_3"/>
</dbReference>
<dbReference type="KEGG" id="aly:9306414"/>
<dbReference type="GO" id="GO:0006952">
    <property type="term" value="P:defense response"/>
    <property type="evidence" value="ECO:0007669"/>
    <property type="project" value="UniProtKB-KW"/>
</dbReference>
<dbReference type="SUPFAM" id="SSF46785">
    <property type="entry name" value="Winged helix' DNA-binding domain"/>
    <property type="match status" value="1"/>
</dbReference>
<dbReference type="Pfam" id="PF07725">
    <property type="entry name" value="LRR_3"/>
    <property type="match status" value="1"/>
</dbReference>
<keyword evidence="3" id="KW-0611">Plant defense</keyword>
<dbReference type="Gramene" id="Al_scaffold_0007_2953">
    <property type="protein sequence ID" value="Al_scaffold_0007_2953"/>
    <property type="gene ID" value="Al_scaffold_0007_2953"/>
</dbReference>
<sequence>MELQGKKEIEVVPIFYGVNPSDVRNQRGNFALERYQGLEMADTVLGWREALTRIANRKGKDSTQCEDEATMIEDIVRRISSRLLSMLPIDFGDIVGMKTHVEGLSPLLNMDANDEVRMIEIWGMGGIGKTTIAKYIYEQYKHRFSPHFCFIPNVRKISSKHGLLYLQEKLISNILGEEHVKLWSVEQGAHCIKSRLGHLKVFIVLDDVDDVNQLYALAKEAKWFGLGSRIIVTTRDKSLLNNFCGVRIFVYDVKCMDNDNAIKLFEQVAFEGGHPPSHVYKDLSNRVSRLAQGLPLALEAFGFYLHGKSLMEWKDGLKSFEEAPYENIMSILKISYDNLDELGKTAFLHVACLFNGDPVLRVTTLLDCGRFGIRDLVEKSLIDISTDGCIAMHGLVEQTGRHIVCQESGNRPAKQRILWHPDDIYRVLANYAGTRKIEGVALDVCVLPYSFHIEWNALEPMYNLKFLKIYKHSKGSESRIRRNLEENPIVSRKLRLLHWDAYSYTTLPSKVSPDCLVELNLCYSKLTSLWSGVPRLLHLRRLDLTGCEDLKELPDLHEAVCLEELILEGCISLQRIPKSIWGLSRVKKLDVSNCDGLKNLRIILRESESTVFQSSISGMCLHVRLIHMEVLDPTPYEFEGISIPNLSINGEIKIKLELLEGYAEHLCFLSEQEIPHELMMLENQTPKLMSSPYNFKSLDIMRFICSERSNLFKCYSFSDFPWLRDLNLINLNIEEIPDDIHHMMVLEKLDLSGNGFRVLPTTMILLTNLKHLTLCNCCRLETLPDLYQLETLTLSDCTNLQALVNLSDAQQDQSRYCLVELWLDNCKNVQSLSDQLTRFKSLTYLDISRHDFETVPTSIKDLPLLVTLCLNYCKKLKSLKEVLPLSLKYLYAHGCKSLDAFIEYHVHHRDLSPCLQWKQDSSQITRFPAGRRSEEVTIFCYQFFYALAKFFLFPFIGTDMCLLPGF</sequence>
<evidence type="ECO:0000256" key="2">
    <source>
        <dbReference type="ARBA" id="ARBA00022737"/>
    </source>
</evidence>
<reference evidence="6" key="1">
    <citation type="journal article" date="2011" name="Nat. Genet.">
        <title>The Arabidopsis lyrata genome sequence and the basis of rapid genome size change.</title>
        <authorList>
            <person name="Hu T.T."/>
            <person name="Pattyn P."/>
            <person name="Bakker E.G."/>
            <person name="Cao J."/>
            <person name="Cheng J.-F."/>
            <person name="Clark R.M."/>
            <person name="Fahlgren N."/>
            <person name="Fawcett J.A."/>
            <person name="Grimwood J."/>
            <person name="Gundlach H."/>
            <person name="Haberer G."/>
            <person name="Hollister J.D."/>
            <person name="Ossowski S."/>
            <person name="Ottilar R.P."/>
            <person name="Salamov A.A."/>
            <person name="Schneeberger K."/>
            <person name="Spannagl M."/>
            <person name="Wang X."/>
            <person name="Yang L."/>
            <person name="Nasrallah M.E."/>
            <person name="Bergelson J."/>
            <person name="Carrington J.C."/>
            <person name="Gaut B.S."/>
            <person name="Schmutz J."/>
            <person name="Mayer K.F.X."/>
            <person name="Van de Peer Y."/>
            <person name="Grigoriev I.V."/>
            <person name="Nordborg M."/>
            <person name="Weigel D."/>
            <person name="Guo Y.-L."/>
        </authorList>
    </citation>
    <scope>NUCLEOTIDE SEQUENCE [LARGE SCALE GENOMIC DNA]</scope>
    <source>
        <strain evidence="6">cv. MN47</strain>
    </source>
</reference>
<dbReference type="PROSITE" id="PS50104">
    <property type="entry name" value="TIR"/>
    <property type="match status" value="1"/>
</dbReference>
<evidence type="ECO:0000259" key="4">
    <source>
        <dbReference type="PROSITE" id="PS50104"/>
    </source>
</evidence>
<accession>D7MH87</accession>
<dbReference type="PRINTS" id="PR00364">
    <property type="entry name" value="DISEASERSIST"/>
</dbReference>
<dbReference type="GO" id="GO:0043531">
    <property type="term" value="F:ADP binding"/>
    <property type="evidence" value="ECO:0007669"/>
    <property type="project" value="InterPro"/>
</dbReference>